<dbReference type="SUPFAM" id="SSF51316">
    <property type="entry name" value="Mss4-like"/>
    <property type="match status" value="2"/>
</dbReference>
<dbReference type="Gene3D" id="2.170.150.70">
    <property type="match status" value="2"/>
</dbReference>
<comment type="similarity">
    <text evidence="1">Belongs to the Gfa family.</text>
</comment>
<evidence type="ECO:0000313" key="6">
    <source>
        <dbReference type="Proteomes" id="UP000813444"/>
    </source>
</evidence>
<dbReference type="EMBL" id="JAGPNK010000003">
    <property type="protein sequence ID" value="KAH7325013.1"/>
    <property type="molecule type" value="Genomic_DNA"/>
</dbReference>
<dbReference type="OrthoDB" id="2993351at2759"/>
<dbReference type="AlphaFoldDB" id="A0A8K0SWL9"/>
<accession>A0A8K0SWL9</accession>
<evidence type="ECO:0000313" key="5">
    <source>
        <dbReference type="EMBL" id="KAH7325013.1"/>
    </source>
</evidence>
<evidence type="ECO:0000256" key="2">
    <source>
        <dbReference type="ARBA" id="ARBA00022723"/>
    </source>
</evidence>
<feature type="domain" description="CENP-V/GFA" evidence="4">
    <location>
        <begin position="7"/>
        <end position="127"/>
    </location>
</feature>
<dbReference type="PROSITE" id="PS51891">
    <property type="entry name" value="CENP_V_GFA"/>
    <property type="match status" value="2"/>
</dbReference>
<keyword evidence="6" id="KW-1185">Reference proteome</keyword>
<name>A0A8K0SWL9_9HYPO</name>
<dbReference type="PANTHER" id="PTHR28620">
    <property type="entry name" value="CENTROMERE PROTEIN V"/>
    <property type="match status" value="1"/>
</dbReference>
<feature type="domain" description="CENP-V/GFA" evidence="4">
    <location>
        <begin position="146"/>
        <end position="278"/>
    </location>
</feature>
<dbReference type="PANTHER" id="PTHR28620:SF1">
    <property type="entry name" value="CENP-V_GFA DOMAIN-CONTAINING PROTEIN"/>
    <property type="match status" value="1"/>
</dbReference>
<dbReference type="InterPro" id="IPR052355">
    <property type="entry name" value="CENP-V-like"/>
</dbReference>
<keyword evidence="2" id="KW-0479">Metal-binding</keyword>
<sequence length="287" mass="32089">MESLKTYRGNCHCGAFVYEVMVPELTLAGECNCSYCYKKGYLYSFVSPDRFKVVKGGEDTLRVYTFGTGRVLHKFCPKCSSGVLAENLNHPVEKRIAFNVHTIQHIDQWGLERFFETSNANIGEPYVHPPHTGGQPKVDVDSERIYTGGCHCGALTVAVASKPLDETFDGMLNQCNCSICEHIGGIWTYPTKEKVVLVGSPSYYTMGVGFMRKSFCSTCGINIANSWNADFTREQEDALPEESKQFILGAKVMHPINLRVLPDVDLGKLKVNRVDGWSRTPPEYVYP</sequence>
<comment type="caution">
    <text evidence="5">The sequence shown here is derived from an EMBL/GenBank/DDBJ whole genome shotgun (WGS) entry which is preliminary data.</text>
</comment>
<dbReference type="Pfam" id="PF04828">
    <property type="entry name" value="GFA"/>
    <property type="match status" value="2"/>
</dbReference>
<dbReference type="Proteomes" id="UP000813444">
    <property type="component" value="Unassembled WGS sequence"/>
</dbReference>
<evidence type="ECO:0000256" key="1">
    <source>
        <dbReference type="ARBA" id="ARBA00005495"/>
    </source>
</evidence>
<dbReference type="InterPro" id="IPR006913">
    <property type="entry name" value="CENP-V/GFA"/>
</dbReference>
<dbReference type="GO" id="GO:0046872">
    <property type="term" value="F:metal ion binding"/>
    <property type="evidence" value="ECO:0007669"/>
    <property type="project" value="UniProtKB-KW"/>
</dbReference>
<protein>
    <submittedName>
        <fullName evidence="5">Glutathione-dependent formaldehyde-activating enzyme</fullName>
    </submittedName>
</protein>
<proteinExistence type="inferred from homology"/>
<keyword evidence="3" id="KW-0862">Zinc</keyword>
<evidence type="ECO:0000259" key="4">
    <source>
        <dbReference type="PROSITE" id="PS51891"/>
    </source>
</evidence>
<organism evidence="5 6">
    <name type="scientific">Stachybotrys elegans</name>
    <dbReference type="NCBI Taxonomy" id="80388"/>
    <lineage>
        <taxon>Eukaryota</taxon>
        <taxon>Fungi</taxon>
        <taxon>Dikarya</taxon>
        <taxon>Ascomycota</taxon>
        <taxon>Pezizomycotina</taxon>
        <taxon>Sordariomycetes</taxon>
        <taxon>Hypocreomycetidae</taxon>
        <taxon>Hypocreales</taxon>
        <taxon>Stachybotryaceae</taxon>
        <taxon>Stachybotrys</taxon>
    </lineage>
</organism>
<dbReference type="GO" id="GO:0016846">
    <property type="term" value="F:carbon-sulfur lyase activity"/>
    <property type="evidence" value="ECO:0007669"/>
    <property type="project" value="InterPro"/>
</dbReference>
<evidence type="ECO:0000256" key="3">
    <source>
        <dbReference type="ARBA" id="ARBA00022833"/>
    </source>
</evidence>
<gene>
    <name evidence="5" type="ORF">B0I35DRAFT_425427</name>
</gene>
<dbReference type="InterPro" id="IPR011057">
    <property type="entry name" value="Mss4-like_sf"/>
</dbReference>
<reference evidence="5" key="1">
    <citation type="journal article" date="2021" name="Nat. Commun.">
        <title>Genetic determinants of endophytism in the Arabidopsis root mycobiome.</title>
        <authorList>
            <person name="Mesny F."/>
            <person name="Miyauchi S."/>
            <person name="Thiergart T."/>
            <person name="Pickel B."/>
            <person name="Atanasova L."/>
            <person name="Karlsson M."/>
            <person name="Huettel B."/>
            <person name="Barry K.W."/>
            <person name="Haridas S."/>
            <person name="Chen C."/>
            <person name="Bauer D."/>
            <person name="Andreopoulos W."/>
            <person name="Pangilinan J."/>
            <person name="LaButti K."/>
            <person name="Riley R."/>
            <person name="Lipzen A."/>
            <person name="Clum A."/>
            <person name="Drula E."/>
            <person name="Henrissat B."/>
            <person name="Kohler A."/>
            <person name="Grigoriev I.V."/>
            <person name="Martin F.M."/>
            <person name="Hacquard S."/>
        </authorList>
    </citation>
    <scope>NUCLEOTIDE SEQUENCE</scope>
    <source>
        <strain evidence="5">MPI-CAGE-CH-0235</strain>
    </source>
</reference>